<comment type="cofactor">
    <cofactor evidence="1">
        <name>Mg(2+)</name>
        <dbReference type="ChEBI" id="CHEBI:18420"/>
    </cofactor>
</comment>
<evidence type="ECO:0000256" key="2">
    <source>
        <dbReference type="ARBA" id="ARBA00006220"/>
    </source>
</evidence>
<keyword evidence="5" id="KW-0378">Hydrolase</keyword>
<comment type="similarity">
    <text evidence="2">Belongs to the PPase family.</text>
</comment>
<reference evidence="7 8" key="1">
    <citation type="submission" date="2020-04" db="EMBL/GenBank/DDBJ databases">
        <title>Perkinsus chesapeaki whole genome sequence.</title>
        <authorList>
            <person name="Bogema D.R."/>
        </authorList>
    </citation>
    <scope>NUCLEOTIDE SEQUENCE [LARGE SCALE GENOMIC DNA]</scope>
    <source>
        <strain evidence="7">ATCC PRA-425</strain>
    </source>
</reference>
<evidence type="ECO:0000313" key="8">
    <source>
        <dbReference type="Proteomes" id="UP000591131"/>
    </source>
</evidence>
<evidence type="ECO:0000256" key="6">
    <source>
        <dbReference type="ARBA" id="ARBA00022842"/>
    </source>
</evidence>
<dbReference type="GO" id="GO:0005737">
    <property type="term" value="C:cytoplasm"/>
    <property type="evidence" value="ECO:0007669"/>
    <property type="project" value="InterPro"/>
</dbReference>
<evidence type="ECO:0000256" key="5">
    <source>
        <dbReference type="ARBA" id="ARBA00022801"/>
    </source>
</evidence>
<dbReference type="AlphaFoldDB" id="A0A7J6MYY8"/>
<dbReference type="CDD" id="cd00412">
    <property type="entry name" value="pyrophosphatase"/>
    <property type="match status" value="1"/>
</dbReference>
<organism evidence="7 8">
    <name type="scientific">Perkinsus chesapeaki</name>
    <name type="common">Clam parasite</name>
    <name type="synonym">Perkinsus andrewsi</name>
    <dbReference type="NCBI Taxonomy" id="330153"/>
    <lineage>
        <taxon>Eukaryota</taxon>
        <taxon>Sar</taxon>
        <taxon>Alveolata</taxon>
        <taxon>Perkinsozoa</taxon>
        <taxon>Perkinsea</taxon>
        <taxon>Perkinsida</taxon>
        <taxon>Perkinsidae</taxon>
        <taxon>Perkinsus</taxon>
    </lineage>
</organism>
<protein>
    <recommendedName>
        <fullName evidence="3">inorganic diphosphatase</fullName>
        <ecNumber evidence="3">3.6.1.1</ecNumber>
    </recommendedName>
</protein>
<evidence type="ECO:0000313" key="7">
    <source>
        <dbReference type="EMBL" id="KAF4676823.1"/>
    </source>
</evidence>
<dbReference type="Proteomes" id="UP000591131">
    <property type="component" value="Unassembled WGS sequence"/>
</dbReference>
<dbReference type="GO" id="GO:0004427">
    <property type="term" value="F:inorganic diphosphate phosphatase activity"/>
    <property type="evidence" value="ECO:0007669"/>
    <property type="project" value="UniProtKB-EC"/>
</dbReference>
<keyword evidence="6" id="KW-0460">Magnesium</keyword>
<keyword evidence="4" id="KW-0479">Metal-binding</keyword>
<proteinExistence type="inferred from homology"/>
<gene>
    <name evidence="7" type="ORF">FOL47_004757</name>
</gene>
<dbReference type="GO" id="GO:0000287">
    <property type="term" value="F:magnesium ion binding"/>
    <property type="evidence" value="ECO:0007669"/>
    <property type="project" value="InterPro"/>
</dbReference>
<comment type="caution">
    <text evidence="7">The sequence shown here is derived from an EMBL/GenBank/DDBJ whole genome shotgun (WGS) entry which is preliminary data.</text>
</comment>
<keyword evidence="8" id="KW-1185">Reference proteome</keyword>
<dbReference type="GO" id="GO:0006796">
    <property type="term" value="P:phosphate-containing compound metabolic process"/>
    <property type="evidence" value="ECO:0007669"/>
    <property type="project" value="InterPro"/>
</dbReference>
<accession>A0A7J6MYY8</accession>
<dbReference type="InterPro" id="IPR036649">
    <property type="entry name" value="Pyrophosphatase_sf"/>
</dbReference>
<dbReference type="Gene3D" id="3.90.80.10">
    <property type="entry name" value="Inorganic pyrophosphatase"/>
    <property type="match status" value="1"/>
</dbReference>
<dbReference type="SUPFAM" id="SSF50324">
    <property type="entry name" value="Inorganic pyrophosphatase"/>
    <property type="match status" value="1"/>
</dbReference>
<dbReference type="EC" id="3.6.1.1" evidence="3"/>
<dbReference type="OrthoDB" id="1608002at2759"/>
<dbReference type="EMBL" id="JAAPAO010000027">
    <property type="protein sequence ID" value="KAF4676823.1"/>
    <property type="molecule type" value="Genomic_DNA"/>
</dbReference>
<evidence type="ECO:0000256" key="3">
    <source>
        <dbReference type="ARBA" id="ARBA00012146"/>
    </source>
</evidence>
<evidence type="ECO:0000256" key="4">
    <source>
        <dbReference type="ARBA" id="ARBA00022723"/>
    </source>
</evidence>
<dbReference type="InterPro" id="IPR008162">
    <property type="entry name" value="Pyrophosphatase"/>
</dbReference>
<name>A0A7J6MYY8_PERCH</name>
<evidence type="ECO:0000256" key="1">
    <source>
        <dbReference type="ARBA" id="ARBA00001946"/>
    </source>
</evidence>
<dbReference type="PANTHER" id="PTHR10286">
    <property type="entry name" value="INORGANIC PYROPHOSPHATASE"/>
    <property type="match status" value="1"/>
</dbReference>
<sequence length="296" mass="33270">MMLTVASTTGPFLRSPFTRIWAPAFSRCIATAVATSAPFAGYSIKTEGQTLTDKCRVFFTAEPSGKVISPWHDIPLWTRPTENWKAMGMHCNYVAEISRGTRAKMEVATKEAHNPIRQDTRKGKLRFYGKDPCFNYGLLPQTWEDPSIQDPETKLFGDRDPMDLVELSEKPLPTGTVTEVKVLGCFCLLDQGEVDWKVLAIDTDNAWSKRLDSLADVDAYMPGRVEEIMEWFCTYKMLEGKPRNQIGYGGKALSLEKAREIVVAAHEHWKSLLKSGGDDDGDYWLPESVQTNKSGF</sequence>
<dbReference type="Pfam" id="PF00719">
    <property type="entry name" value="Pyrophosphatase"/>
    <property type="match status" value="1"/>
</dbReference>